<organism evidence="1 2">
    <name type="scientific">Gigaspora rosea</name>
    <dbReference type="NCBI Taxonomy" id="44941"/>
    <lineage>
        <taxon>Eukaryota</taxon>
        <taxon>Fungi</taxon>
        <taxon>Fungi incertae sedis</taxon>
        <taxon>Mucoromycota</taxon>
        <taxon>Glomeromycotina</taxon>
        <taxon>Glomeromycetes</taxon>
        <taxon>Diversisporales</taxon>
        <taxon>Gigasporaceae</taxon>
        <taxon>Gigaspora</taxon>
    </lineage>
</organism>
<name>A0A397VRL4_9GLOM</name>
<accession>A0A397VRL4</accession>
<protein>
    <recommendedName>
        <fullName evidence="3">Sel1 repeat-containing protein</fullName>
    </recommendedName>
</protein>
<dbReference type="InterPro" id="IPR011990">
    <property type="entry name" value="TPR-like_helical_dom_sf"/>
</dbReference>
<evidence type="ECO:0000313" key="2">
    <source>
        <dbReference type="Proteomes" id="UP000266673"/>
    </source>
</evidence>
<dbReference type="Proteomes" id="UP000266673">
    <property type="component" value="Unassembled WGS sequence"/>
</dbReference>
<sequence length="255" mass="29022">MKNLKGFIDNHQENFGIKSAEESLSIKSRTADRGNINGMYSIGYCYQNGFEDEHKASKYYKKSADAGSTNRTFIVDNYYLKEKNSNRLYNLKLCSQNGASVIEEEKMLIDLDPIKDKCSKIKDLKVNRQQRLNINLCTNCTMPKLKNNIKNTCACRGQIKKISPEKDIGNSVNSGIAIMHKISNSKDGKKCNKKKVVVSHSRMYQITQWFRYQPTCSPIRIFDPGGDAHLNPSYHPKETLGHQTSCGPYMVFFPP</sequence>
<dbReference type="InterPro" id="IPR006597">
    <property type="entry name" value="Sel1-like"/>
</dbReference>
<comment type="caution">
    <text evidence="1">The sequence shown here is derived from an EMBL/GenBank/DDBJ whole genome shotgun (WGS) entry which is preliminary data.</text>
</comment>
<reference evidence="1 2" key="1">
    <citation type="submission" date="2018-06" db="EMBL/GenBank/DDBJ databases">
        <title>Comparative genomics reveals the genomic features of Rhizophagus irregularis, R. cerebriforme, R. diaphanum and Gigaspora rosea, and their symbiotic lifestyle signature.</title>
        <authorList>
            <person name="Morin E."/>
            <person name="San Clemente H."/>
            <person name="Chen E.C.H."/>
            <person name="De La Providencia I."/>
            <person name="Hainaut M."/>
            <person name="Kuo A."/>
            <person name="Kohler A."/>
            <person name="Murat C."/>
            <person name="Tang N."/>
            <person name="Roy S."/>
            <person name="Loubradou J."/>
            <person name="Henrissat B."/>
            <person name="Grigoriev I.V."/>
            <person name="Corradi N."/>
            <person name="Roux C."/>
            <person name="Martin F.M."/>
        </authorList>
    </citation>
    <scope>NUCLEOTIDE SEQUENCE [LARGE SCALE GENOMIC DNA]</scope>
    <source>
        <strain evidence="1 2">DAOM 194757</strain>
    </source>
</reference>
<dbReference type="OrthoDB" id="2384430at2759"/>
<gene>
    <name evidence="1" type="ORF">C2G38_2169791</name>
</gene>
<dbReference type="Gene3D" id="1.25.40.10">
    <property type="entry name" value="Tetratricopeptide repeat domain"/>
    <property type="match status" value="1"/>
</dbReference>
<proteinExistence type="predicted"/>
<keyword evidence="2" id="KW-1185">Reference proteome</keyword>
<dbReference type="AlphaFoldDB" id="A0A397VRL4"/>
<dbReference type="SUPFAM" id="SSF81901">
    <property type="entry name" value="HCP-like"/>
    <property type="match status" value="1"/>
</dbReference>
<evidence type="ECO:0000313" key="1">
    <source>
        <dbReference type="EMBL" id="RIB23967.1"/>
    </source>
</evidence>
<dbReference type="SMART" id="SM00671">
    <property type="entry name" value="SEL1"/>
    <property type="match status" value="1"/>
</dbReference>
<evidence type="ECO:0008006" key="3">
    <source>
        <dbReference type="Google" id="ProtNLM"/>
    </source>
</evidence>
<dbReference type="EMBL" id="QKWP01000236">
    <property type="protein sequence ID" value="RIB23967.1"/>
    <property type="molecule type" value="Genomic_DNA"/>
</dbReference>